<comment type="similarity">
    <text evidence="2">Belongs to the histone deacetylase family.</text>
</comment>
<dbReference type="STRING" id="154538.A0A1M2VL69"/>
<comment type="cofactor">
    <cofactor evidence="1">
        <name>Zn(2+)</name>
        <dbReference type="ChEBI" id="CHEBI:29105"/>
    </cofactor>
</comment>
<protein>
    <submittedName>
        <fullName evidence="7">Acetylpolyamine aminohydrolase</fullName>
    </submittedName>
</protein>
<feature type="domain" description="Histone deacetylase" evidence="6">
    <location>
        <begin position="94"/>
        <end position="146"/>
    </location>
</feature>
<dbReference type="PANTHER" id="PTHR10625">
    <property type="entry name" value="HISTONE DEACETYLASE HDAC1-RELATED"/>
    <property type="match status" value="1"/>
</dbReference>
<dbReference type="InterPro" id="IPR000286">
    <property type="entry name" value="HDACs"/>
</dbReference>
<name>A0A1M2VL69_TRAPU</name>
<evidence type="ECO:0000256" key="5">
    <source>
        <dbReference type="ARBA" id="ARBA00022833"/>
    </source>
</evidence>
<dbReference type="GO" id="GO:0040029">
    <property type="term" value="P:epigenetic regulation of gene expression"/>
    <property type="evidence" value="ECO:0007669"/>
    <property type="project" value="TreeGrafter"/>
</dbReference>
<keyword evidence="3" id="KW-0479">Metal-binding</keyword>
<dbReference type="Gene3D" id="3.40.800.20">
    <property type="entry name" value="Histone deacetylase domain"/>
    <property type="match status" value="2"/>
</dbReference>
<evidence type="ECO:0000256" key="3">
    <source>
        <dbReference type="ARBA" id="ARBA00022723"/>
    </source>
</evidence>
<comment type="caution">
    <text evidence="7">The sequence shown here is derived from an EMBL/GenBank/DDBJ whole genome shotgun (WGS) entry which is preliminary data.</text>
</comment>
<dbReference type="GO" id="GO:0004407">
    <property type="term" value="F:histone deacetylase activity"/>
    <property type="evidence" value="ECO:0007669"/>
    <property type="project" value="TreeGrafter"/>
</dbReference>
<accession>A0A1M2VL69</accession>
<feature type="domain" description="Histone deacetylase" evidence="6">
    <location>
        <begin position="165"/>
        <end position="282"/>
    </location>
</feature>
<dbReference type="OMA" id="FRAEWIL"/>
<dbReference type="GO" id="GO:0046872">
    <property type="term" value="F:metal ion binding"/>
    <property type="evidence" value="ECO:0007669"/>
    <property type="project" value="UniProtKB-KW"/>
</dbReference>
<dbReference type="PANTHER" id="PTHR10625:SF17">
    <property type="entry name" value="HISTONE DEACETYLASE 8"/>
    <property type="match status" value="1"/>
</dbReference>
<dbReference type="OrthoDB" id="424012at2759"/>
<dbReference type="InterPro" id="IPR023696">
    <property type="entry name" value="Ureohydrolase_dom_sf"/>
</dbReference>
<gene>
    <name evidence="7" type="ORF">TRAPUB_769</name>
</gene>
<keyword evidence="4 7" id="KW-0378">Hydrolase</keyword>
<evidence type="ECO:0000313" key="7">
    <source>
        <dbReference type="EMBL" id="OJT08317.1"/>
    </source>
</evidence>
<dbReference type="EMBL" id="MNAD01001062">
    <property type="protein sequence ID" value="OJT08317.1"/>
    <property type="molecule type" value="Genomic_DNA"/>
</dbReference>
<evidence type="ECO:0000256" key="1">
    <source>
        <dbReference type="ARBA" id="ARBA00001947"/>
    </source>
</evidence>
<evidence type="ECO:0000313" key="8">
    <source>
        <dbReference type="Proteomes" id="UP000184267"/>
    </source>
</evidence>
<dbReference type="GO" id="GO:0016787">
    <property type="term" value="F:hydrolase activity"/>
    <property type="evidence" value="ECO:0007669"/>
    <property type="project" value="UniProtKB-KW"/>
</dbReference>
<proteinExistence type="inferred from homology"/>
<keyword evidence="5" id="KW-0862">Zinc</keyword>
<dbReference type="Proteomes" id="UP000184267">
    <property type="component" value="Unassembled WGS sequence"/>
</dbReference>
<dbReference type="AlphaFoldDB" id="A0A1M2VL69"/>
<dbReference type="InterPro" id="IPR023801">
    <property type="entry name" value="His_deacetylse_dom"/>
</dbReference>
<reference evidence="7 8" key="1">
    <citation type="submission" date="2016-10" db="EMBL/GenBank/DDBJ databases">
        <title>Genome sequence of the basidiomycete white-rot fungus Trametes pubescens.</title>
        <authorList>
            <person name="Makela M.R."/>
            <person name="Granchi Z."/>
            <person name="Peng M."/>
            <person name="De Vries R.P."/>
            <person name="Grigoriev I."/>
            <person name="Riley R."/>
            <person name="Hilden K."/>
        </authorList>
    </citation>
    <scope>NUCLEOTIDE SEQUENCE [LARGE SCALE GENOMIC DNA]</scope>
    <source>
        <strain evidence="7 8">FBCC735</strain>
    </source>
</reference>
<evidence type="ECO:0000256" key="2">
    <source>
        <dbReference type="ARBA" id="ARBA00005947"/>
    </source>
</evidence>
<dbReference type="InterPro" id="IPR037138">
    <property type="entry name" value="His_deacetylse_dom_sf"/>
</dbReference>
<evidence type="ECO:0000256" key="4">
    <source>
        <dbReference type="ARBA" id="ARBA00022801"/>
    </source>
</evidence>
<sequence length="282" mass="32046">MKVYYDLDCLLHNPPHEILSGRLVPYLESPDRVRRIKDALTKSGSFELHLPEQDWPHDVLHYVRMVHSEDYVNHIKNIYDEWVAEGGDETLGNVSRPPGHHAQDALCGGYCYFNNAAIAARYLLEYRDSGALAILDIDYHHGNGSRWPMFGLESRFDRRGFVAAQQIFYEDPRVLYVSLHADGDYPYFTGSADERGAGAGFGFNHNFPIPRRACTDEVYCDMLQQAAGMIKKHPIHYLIVSLGVDTYQEDPICDFLLTARCYPRIGEIIASIGKPTLFVMEG</sequence>
<dbReference type="Pfam" id="PF00850">
    <property type="entry name" value="Hist_deacetyl"/>
    <property type="match status" value="2"/>
</dbReference>
<keyword evidence="8" id="KW-1185">Reference proteome</keyword>
<organism evidence="7 8">
    <name type="scientific">Trametes pubescens</name>
    <name type="common">White-rot fungus</name>
    <dbReference type="NCBI Taxonomy" id="154538"/>
    <lineage>
        <taxon>Eukaryota</taxon>
        <taxon>Fungi</taxon>
        <taxon>Dikarya</taxon>
        <taxon>Basidiomycota</taxon>
        <taxon>Agaricomycotina</taxon>
        <taxon>Agaricomycetes</taxon>
        <taxon>Polyporales</taxon>
        <taxon>Polyporaceae</taxon>
        <taxon>Trametes</taxon>
    </lineage>
</organism>
<evidence type="ECO:0000259" key="6">
    <source>
        <dbReference type="Pfam" id="PF00850"/>
    </source>
</evidence>
<dbReference type="PRINTS" id="PR01270">
    <property type="entry name" value="HDASUPER"/>
</dbReference>
<dbReference type="SUPFAM" id="SSF52768">
    <property type="entry name" value="Arginase/deacetylase"/>
    <property type="match status" value="1"/>
</dbReference>